<dbReference type="EMBL" id="DVHA01000104">
    <property type="protein sequence ID" value="HIR60562.1"/>
    <property type="molecule type" value="Genomic_DNA"/>
</dbReference>
<proteinExistence type="predicted"/>
<evidence type="ECO:0000256" key="2">
    <source>
        <dbReference type="ARBA" id="ARBA00023015"/>
    </source>
</evidence>
<dbReference type="Gene3D" id="3.40.50.2300">
    <property type="match status" value="2"/>
</dbReference>
<feature type="domain" description="HTH lacI-type" evidence="5">
    <location>
        <begin position="2"/>
        <end position="59"/>
    </location>
</feature>
<evidence type="ECO:0000256" key="1">
    <source>
        <dbReference type="ARBA" id="ARBA00022491"/>
    </source>
</evidence>
<accession>A0A9D1J4E5</accession>
<dbReference type="Pfam" id="PF13377">
    <property type="entry name" value="Peripla_BP_3"/>
    <property type="match status" value="1"/>
</dbReference>
<keyword evidence="3 6" id="KW-0238">DNA-binding</keyword>
<protein>
    <submittedName>
        <fullName evidence="6">LacI family DNA-binding transcriptional regulator</fullName>
    </submittedName>
</protein>
<dbReference type="InterPro" id="IPR046335">
    <property type="entry name" value="LacI/GalR-like_sensor"/>
</dbReference>
<evidence type="ECO:0000313" key="7">
    <source>
        <dbReference type="Proteomes" id="UP000824241"/>
    </source>
</evidence>
<comment type="caution">
    <text evidence="6">The sequence shown here is derived from an EMBL/GenBank/DDBJ whole genome shotgun (WGS) entry which is preliminary data.</text>
</comment>
<name>A0A9D1J4E5_9FIRM</name>
<dbReference type="AlphaFoldDB" id="A0A9D1J4E5"/>
<dbReference type="Pfam" id="PF00356">
    <property type="entry name" value="LacI"/>
    <property type="match status" value="1"/>
</dbReference>
<dbReference type="SMART" id="SM00354">
    <property type="entry name" value="HTH_LACI"/>
    <property type="match status" value="1"/>
</dbReference>
<keyword evidence="2" id="KW-0805">Transcription regulation</keyword>
<dbReference type="PANTHER" id="PTHR30146">
    <property type="entry name" value="LACI-RELATED TRANSCRIPTIONAL REPRESSOR"/>
    <property type="match status" value="1"/>
</dbReference>
<dbReference type="CDD" id="cd06267">
    <property type="entry name" value="PBP1_LacI_sugar_binding-like"/>
    <property type="match status" value="1"/>
</dbReference>
<keyword evidence="1" id="KW-0678">Repressor</keyword>
<dbReference type="PROSITE" id="PS00356">
    <property type="entry name" value="HTH_LACI_1"/>
    <property type="match status" value="1"/>
</dbReference>
<dbReference type="InterPro" id="IPR010982">
    <property type="entry name" value="Lambda_DNA-bd_dom_sf"/>
</dbReference>
<reference evidence="6" key="2">
    <citation type="journal article" date="2021" name="PeerJ">
        <title>Extensive microbial diversity within the chicken gut microbiome revealed by metagenomics and culture.</title>
        <authorList>
            <person name="Gilroy R."/>
            <person name="Ravi A."/>
            <person name="Getino M."/>
            <person name="Pursley I."/>
            <person name="Horton D.L."/>
            <person name="Alikhan N.F."/>
            <person name="Baker D."/>
            <person name="Gharbi K."/>
            <person name="Hall N."/>
            <person name="Watson M."/>
            <person name="Adriaenssens E.M."/>
            <person name="Foster-Nyarko E."/>
            <person name="Jarju S."/>
            <person name="Secka A."/>
            <person name="Antonio M."/>
            <person name="Oren A."/>
            <person name="Chaudhuri R.R."/>
            <person name="La Ragione R."/>
            <person name="Hildebrand F."/>
            <person name="Pallen M.J."/>
        </authorList>
    </citation>
    <scope>NUCLEOTIDE SEQUENCE</scope>
    <source>
        <strain evidence="6">CHK189-12415</strain>
    </source>
</reference>
<dbReference type="Gene3D" id="1.10.260.40">
    <property type="entry name" value="lambda repressor-like DNA-binding domains"/>
    <property type="match status" value="1"/>
</dbReference>
<dbReference type="GO" id="GO:0003700">
    <property type="term" value="F:DNA-binding transcription factor activity"/>
    <property type="evidence" value="ECO:0007669"/>
    <property type="project" value="TreeGrafter"/>
</dbReference>
<evidence type="ECO:0000259" key="5">
    <source>
        <dbReference type="PROSITE" id="PS50932"/>
    </source>
</evidence>
<evidence type="ECO:0000256" key="4">
    <source>
        <dbReference type="ARBA" id="ARBA00023163"/>
    </source>
</evidence>
<evidence type="ECO:0000256" key="3">
    <source>
        <dbReference type="ARBA" id="ARBA00023125"/>
    </source>
</evidence>
<dbReference type="SUPFAM" id="SSF53822">
    <property type="entry name" value="Periplasmic binding protein-like I"/>
    <property type="match status" value="1"/>
</dbReference>
<dbReference type="InterPro" id="IPR028082">
    <property type="entry name" value="Peripla_BP_I"/>
</dbReference>
<dbReference type="Proteomes" id="UP000824241">
    <property type="component" value="Unassembled WGS sequence"/>
</dbReference>
<dbReference type="CDD" id="cd01392">
    <property type="entry name" value="HTH_LacI"/>
    <property type="match status" value="1"/>
</dbReference>
<dbReference type="InterPro" id="IPR000843">
    <property type="entry name" value="HTH_LacI"/>
</dbReference>
<gene>
    <name evidence="6" type="ORF">IAB37_03195</name>
</gene>
<dbReference type="PANTHER" id="PTHR30146:SF148">
    <property type="entry name" value="HTH-TYPE TRANSCRIPTIONAL REPRESSOR PURR-RELATED"/>
    <property type="match status" value="1"/>
</dbReference>
<reference evidence="6" key="1">
    <citation type="submission" date="2020-10" db="EMBL/GenBank/DDBJ databases">
        <authorList>
            <person name="Gilroy R."/>
        </authorList>
    </citation>
    <scope>NUCLEOTIDE SEQUENCE</scope>
    <source>
        <strain evidence="6">CHK189-12415</strain>
    </source>
</reference>
<keyword evidence="4" id="KW-0804">Transcription</keyword>
<evidence type="ECO:0000313" key="6">
    <source>
        <dbReference type="EMBL" id="HIR60562.1"/>
    </source>
</evidence>
<dbReference type="SUPFAM" id="SSF47413">
    <property type="entry name" value="lambda repressor-like DNA-binding domains"/>
    <property type="match status" value="1"/>
</dbReference>
<sequence length="340" mass="37293">MATIREVAALAGVSLSTVSIVINGQAAERKITDATCKKVWDAVEQLGYHPNIAARKLRVPDSGTLTIALYWSNDFRTALLGRFLQGMQRELSARPDIELVVVTYPSGGLSRQSSLKEGRRFHGAIIANASEEDLAFLEEQKFPFPVVLYNRESRYYSFVTVDERKMGRLAAEKLLSFGHRNICVLSSPHRFPYMRERDEGLLSAYQAAGYPVYESRIIETESSLAGGAAACGRILDAMEPCTALYCSSDAIGLGALRTLYDRGLKVPEQMSVLSIGNGEPAYAAYSVPALSNIYLPMEAMAERCLQLALKQIAAHGGGNEQIYLDTPVYLRESLGPAPVR</sequence>
<dbReference type="GO" id="GO:0000976">
    <property type="term" value="F:transcription cis-regulatory region binding"/>
    <property type="evidence" value="ECO:0007669"/>
    <property type="project" value="TreeGrafter"/>
</dbReference>
<organism evidence="6 7">
    <name type="scientific">Candidatus Faecivivens stercoravium</name>
    <dbReference type="NCBI Taxonomy" id="2840803"/>
    <lineage>
        <taxon>Bacteria</taxon>
        <taxon>Bacillati</taxon>
        <taxon>Bacillota</taxon>
        <taxon>Clostridia</taxon>
        <taxon>Eubacteriales</taxon>
        <taxon>Oscillospiraceae</taxon>
        <taxon>Oscillospiraceae incertae sedis</taxon>
        <taxon>Candidatus Faecivivens</taxon>
    </lineage>
</organism>
<dbReference type="PROSITE" id="PS50932">
    <property type="entry name" value="HTH_LACI_2"/>
    <property type="match status" value="1"/>
</dbReference>